<dbReference type="Proteomes" id="UP001151760">
    <property type="component" value="Unassembled WGS sequence"/>
</dbReference>
<feature type="region of interest" description="Disordered" evidence="1">
    <location>
        <begin position="48"/>
        <end position="74"/>
    </location>
</feature>
<protein>
    <submittedName>
        <fullName evidence="2">Uncharacterized protein</fullName>
    </submittedName>
</protein>
<feature type="region of interest" description="Disordered" evidence="1">
    <location>
        <begin position="1"/>
        <end position="28"/>
    </location>
</feature>
<evidence type="ECO:0000313" key="3">
    <source>
        <dbReference type="Proteomes" id="UP001151760"/>
    </source>
</evidence>
<comment type="caution">
    <text evidence="2">The sequence shown here is derived from an EMBL/GenBank/DDBJ whole genome shotgun (WGS) entry which is preliminary data.</text>
</comment>
<dbReference type="EMBL" id="BQNB010020845">
    <property type="protein sequence ID" value="GJU00252.1"/>
    <property type="molecule type" value="Genomic_DNA"/>
</dbReference>
<name>A0ABQ5IJA9_9ASTR</name>
<reference evidence="2" key="1">
    <citation type="journal article" date="2022" name="Int. J. Mol. Sci.">
        <title>Draft Genome of Tanacetum Coccineum: Genomic Comparison of Closely Related Tanacetum-Family Plants.</title>
        <authorList>
            <person name="Yamashiro T."/>
            <person name="Shiraishi A."/>
            <person name="Nakayama K."/>
            <person name="Satake H."/>
        </authorList>
    </citation>
    <scope>NUCLEOTIDE SEQUENCE</scope>
</reference>
<accession>A0ABQ5IJA9</accession>
<proteinExistence type="predicted"/>
<gene>
    <name evidence="2" type="ORF">Tco_1110590</name>
</gene>
<reference evidence="2" key="2">
    <citation type="submission" date="2022-01" db="EMBL/GenBank/DDBJ databases">
        <authorList>
            <person name="Yamashiro T."/>
            <person name="Shiraishi A."/>
            <person name="Satake H."/>
            <person name="Nakayama K."/>
        </authorList>
    </citation>
    <scope>NUCLEOTIDE SEQUENCE</scope>
</reference>
<evidence type="ECO:0000313" key="2">
    <source>
        <dbReference type="EMBL" id="GJU00252.1"/>
    </source>
</evidence>
<keyword evidence="3" id="KW-1185">Reference proteome</keyword>
<sequence length="113" mass="12761">MKNLNNPRQATRGVLVGPNKNGASTNGNIDKLECQILDGKLMFMGDDGNPLFPTGGSDRDYGTNSLLEQRRKTKRDDDYDLYDDDLYESHDMSNHLQAICDDLDVTIHSRKKK</sequence>
<evidence type="ECO:0000256" key="1">
    <source>
        <dbReference type="SAM" id="MobiDB-lite"/>
    </source>
</evidence>
<organism evidence="2 3">
    <name type="scientific">Tanacetum coccineum</name>
    <dbReference type="NCBI Taxonomy" id="301880"/>
    <lineage>
        <taxon>Eukaryota</taxon>
        <taxon>Viridiplantae</taxon>
        <taxon>Streptophyta</taxon>
        <taxon>Embryophyta</taxon>
        <taxon>Tracheophyta</taxon>
        <taxon>Spermatophyta</taxon>
        <taxon>Magnoliopsida</taxon>
        <taxon>eudicotyledons</taxon>
        <taxon>Gunneridae</taxon>
        <taxon>Pentapetalae</taxon>
        <taxon>asterids</taxon>
        <taxon>campanulids</taxon>
        <taxon>Asterales</taxon>
        <taxon>Asteraceae</taxon>
        <taxon>Asteroideae</taxon>
        <taxon>Anthemideae</taxon>
        <taxon>Anthemidinae</taxon>
        <taxon>Tanacetum</taxon>
    </lineage>
</organism>